<keyword evidence="2" id="KW-1185">Reference proteome</keyword>
<evidence type="ECO:0000313" key="1">
    <source>
        <dbReference type="EMBL" id="KAF9077279.1"/>
    </source>
</evidence>
<organism evidence="1 2">
    <name type="scientific">Rhodocollybia butyracea</name>
    <dbReference type="NCBI Taxonomy" id="206335"/>
    <lineage>
        <taxon>Eukaryota</taxon>
        <taxon>Fungi</taxon>
        <taxon>Dikarya</taxon>
        <taxon>Basidiomycota</taxon>
        <taxon>Agaricomycotina</taxon>
        <taxon>Agaricomycetes</taxon>
        <taxon>Agaricomycetidae</taxon>
        <taxon>Agaricales</taxon>
        <taxon>Marasmiineae</taxon>
        <taxon>Omphalotaceae</taxon>
        <taxon>Rhodocollybia</taxon>
    </lineage>
</organism>
<evidence type="ECO:0000313" key="2">
    <source>
        <dbReference type="Proteomes" id="UP000772434"/>
    </source>
</evidence>
<comment type="caution">
    <text evidence="1">The sequence shown here is derived from an EMBL/GenBank/DDBJ whole genome shotgun (WGS) entry which is preliminary data.</text>
</comment>
<proteinExistence type="predicted"/>
<reference evidence="1" key="1">
    <citation type="submission" date="2020-11" db="EMBL/GenBank/DDBJ databases">
        <authorList>
            <consortium name="DOE Joint Genome Institute"/>
            <person name="Ahrendt S."/>
            <person name="Riley R."/>
            <person name="Andreopoulos W."/>
            <person name="Labutti K."/>
            <person name="Pangilinan J."/>
            <person name="Ruiz-Duenas F.J."/>
            <person name="Barrasa J.M."/>
            <person name="Sanchez-Garcia M."/>
            <person name="Camarero S."/>
            <person name="Miyauchi S."/>
            <person name="Serrano A."/>
            <person name="Linde D."/>
            <person name="Babiker R."/>
            <person name="Drula E."/>
            <person name="Ayuso-Fernandez I."/>
            <person name="Pacheco R."/>
            <person name="Padilla G."/>
            <person name="Ferreira P."/>
            <person name="Barriuso J."/>
            <person name="Kellner H."/>
            <person name="Castanera R."/>
            <person name="Alfaro M."/>
            <person name="Ramirez L."/>
            <person name="Pisabarro A.G."/>
            <person name="Kuo A."/>
            <person name="Tritt A."/>
            <person name="Lipzen A."/>
            <person name="He G."/>
            <person name="Yan M."/>
            <person name="Ng V."/>
            <person name="Cullen D."/>
            <person name="Martin F."/>
            <person name="Rosso M.-N."/>
            <person name="Henrissat B."/>
            <person name="Hibbett D."/>
            <person name="Martinez A.T."/>
            <person name="Grigoriev I.V."/>
        </authorList>
    </citation>
    <scope>NUCLEOTIDE SEQUENCE</scope>
    <source>
        <strain evidence="1">AH 40177</strain>
    </source>
</reference>
<dbReference type="EMBL" id="JADNRY010000004">
    <property type="protein sequence ID" value="KAF9077279.1"/>
    <property type="molecule type" value="Genomic_DNA"/>
</dbReference>
<dbReference type="Proteomes" id="UP000772434">
    <property type="component" value="Unassembled WGS sequence"/>
</dbReference>
<sequence length="202" mass="22679">MNIFNFFLHRQSLDLHPGWLVSIDVSGIIMKVATIYNTLTGPECYLEWLFLRSKCGYPSHLPLDDIKFTADLARKLDPEHVETPARLSSLTFEAEISHNAELFESYRTDSIEGGKVMAVLDMKSGSAWKALVVLKHRYEATRKTEDFHCSSGRNDSAAVLQLNELQLAVQDARLQALIMVYTIAAKNNITRPILPNTLAATV</sequence>
<name>A0A9P5Q2P8_9AGAR</name>
<gene>
    <name evidence="1" type="ORF">BDP27DRAFT_1312117</name>
</gene>
<protein>
    <submittedName>
        <fullName evidence="1">Uncharacterized protein</fullName>
    </submittedName>
</protein>
<dbReference type="AlphaFoldDB" id="A0A9P5Q2P8"/>
<accession>A0A9P5Q2P8</accession>